<dbReference type="GO" id="GO:0071949">
    <property type="term" value="F:FAD binding"/>
    <property type="evidence" value="ECO:0007669"/>
    <property type="project" value="InterPro"/>
</dbReference>
<organism evidence="7 8">
    <name type="scientific">Venturia effusa</name>
    <dbReference type="NCBI Taxonomy" id="50376"/>
    <lineage>
        <taxon>Eukaryota</taxon>
        <taxon>Fungi</taxon>
        <taxon>Dikarya</taxon>
        <taxon>Ascomycota</taxon>
        <taxon>Pezizomycotina</taxon>
        <taxon>Dothideomycetes</taxon>
        <taxon>Pleosporomycetidae</taxon>
        <taxon>Venturiales</taxon>
        <taxon>Venturiaceae</taxon>
        <taxon>Venturia</taxon>
    </lineage>
</organism>
<feature type="domain" description="FAD-binding PCMH-type" evidence="6">
    <location>
        <begin position="61"/>
        <end position="233"/>
    </location>
</feature>
<keyword evidence="3" id="KW-0274">FAD</keyword>
<reference evidence="7 8" key="1">
    <citation type="submission" date="2019-07" db="EMBL/GenBank/DDBJ databases">
        <title>Finished genome of Venturia effusa.</title>
        <authorList>
            <person name="Young C.A."/>
            <person name="Cox M.P."/>
            <person name="Ganley A.R.D."/>
            <person name="David W.J."/>
        </authorList>
    </citation>
    <scope>NUCLEOTIDE SEQUENCE [LARGE SCALE GENOMIC DNA]</scope>
    <source>
        <strain evidence="8">albino</strain>
    </source>
</reference>
<dbReference type="EMBL" id="CP042193">
    <property type="protein sequence ID" value="QDS73170.1"/>
    <property type="molecule type" value="Genomic_DNA"/>
</dbReference>
<keyword evidence="5" id="KW-0732">Signal</keyword>
<sequence>MFSATTLVLALLTNSFTQALPSAAAVAACSAISAVIPNKNFLPDTAEYNKENKDYYNAGNAELRPACIAMPTSALDVSSIVQTLNRFKDVEFAVKSGGHSPNPGQASVKDGVLIALRNLSGTQLDKEKNVAYVKPGGHWWDVMRTLEGTGRMVVSGRLGTVGIGGFLTQGGVSFLSGQYGLASDNVEEYEMVLPNGTIANINQKQYPDLVTAMRGSGSQFGIVTRFTLKTYALGQWYVGARIYNCTRLEFNDAVQDFIANIAVHPKVATLMPFGGQIYDIRPPPKTPTPAAPKEEDTPGFLDTIGDMADKISNITDKISNITDAISNATDKVSSGIDHLQSIMDVLDALTEGANAFLSKISWKDFLTPSNLASLGSLLGVVGQISGAYPSKPGVTRNPLAPMSPQVQMETVSRAFNGYTHFNDRTAALFEAIRMANLAVVDENQKSLHVMPVLYDGEIMPREAWGKKFNALPVSLEIGAPTKYHSIIGVSDPVWKWWGFRTTFRTATLPVLPEYPQFMGDIEDIFKSVSATYSPRLRGYAGQWLVLQPFPRAFGNASEARGGNAMALKGTDHDRYVLEMPAVYNDKADDKLMTMWNKAFSDAVEARLQVVLGDMKRKGKLREGVDYNPYFMNDAAGDQDVLGSYKENAKFAKLQRMVDPQGLFAVRAGGYKFKQHTM</sequence>
<dbReference type="InterPro" id="IPR036318">
    <property type="entry name" value="FAD-bd_PCMH-like_sf"/>
</dbReference>
<accession>A0A517LBY5</accession>
<dbReference type="InterPro" id="IPR016169">
    <property type="entry name" value="FAD-bd_PCMH_sub2"/>
</dbReference>
<feature type="signal peptide" evidence="5">
    <location>
        <begin position="1"/>
        <end position="19"/>
    </location>
</feature>
<evidence type="ECO:0000256" key="3">
    <source>
        <dbReference type="ARBA" id="ARBA00022827"/>
    </source>
</evidence>
<dbReference type="SUPFAM" id="SSF56176">
    <property type="entry name" value="FAD-binding/transporter-associated domain-like"/>
    <property type="match status" value="1"/>
</dbReference>
<dbReference type="GO" id="GO:0016491">
    <property type="term" value="F:oxidoreductase activity"/>
    <property type="evidence" value="ECO:0007669"/>
    <property type="project" value="UniProtKB-KW"/>
</dbReference>
<dbReference type="PANTHER" id="PTHR42973">
    <property type="entry name" value="BINDING OXIDOREDUCTASE, PUTATIVE (AFU_ORTHOLOGUE AFUA_1G17690)-RELATED"/>
    <property type="match status" value="1"/>
</dbReference>
<evidence type="ECO:0000256" key="1">
    <source>
        <dbReference type="ARBA" id="ARBA00005466"/>
    </source>
</evidence>
<comment type="similarity">
    <text evidence="1">Belongs to the oxygen-dependent FAD-linked oxidoreductase family.</text>
</comment>
<protein>
    <recommendedName>
        <fullName evidence="6">FAD-binding PCMH-type domain-containing protein</fullName>
    </recommendedName>
</protein>
<gene>
    <name evidence="7" type="ORF">FKW77_002220</name>
</gene>
<evidence type="ECO:0000256" key="5">
    <source>
        <dbReference type="SAM" id="SignalP"/>
    </source>
</evidence>
<feature type="chain" id="PRO_5021966228" description="FAD-binding PCMH-type domain-containing protein" evidence="5">
    <location>
        <begin position="20"/>
        <end position="677"/>
    </location>
</feature>
<evidence type="ECO:0000256" key="2">
    <source>
        <dbReference type="ARBA" id="ARBA00022630"/>
    </source>
</evidence>
<dbReference type="AlphaFoldDB" id="A0A517LBY5"/>
<dbReference type="STRING" id="50376.A0A517LBY5"/>
<keyword evidence="4" id="KW-0560">Oxidoreductase</keyword>
<dbReference type="Pfam" id="PF01565">
    <property type="entry name" value="FAD_binding_4"/>
    <property type="match status" value="1"/>
</dbReference>
<proteinExistence type="inferred from homology"/>
<evidence type="ECO:0000313" key="8">
    <source>
        <dbReference type="Proteomes" id="UP000316270"/>
    </source>
</evidence>
<dbReference type="PANTHER" id="PTHR42973:SF13">
    <property type="entry name" value="FAD-BINDING PCMH-TYPE DOMAIN-CONTAINING PROTEIN"/>
    <property type="match status" value="1"/>
</dbReference>
<dbReference type="OrthoDB" id="2151789at2759"/>
<dbReference type="InterPro" id="IPR006094">
    <property type="entry name" value="Oxid_FAD_bind_N"/>
</dbReference>
<dbReference type="Gene3D" id="3.30.465.10">
    <property type="match status" value="1"/>
</dbReference>
<keyword evidence="2" id="KW-0285">Flavoprotein</keyword>
<dbReference type="Proteomes" id="UP000316270">
    <property type="component" value="Chromosome 9"/>
</dbReference>
<name>A0A517LBY5_9PEZI</name>
<dbReference type="InterPro" id="IPR050416">
    <property type="entry name" value="FAD-linked_Oxidoreductase"/>
</dbReference>
<evidence type="ECO:0000259" key="6">
    <source>
        <dbReference type="PROSITE" id="PS51387"/>
    </source>
</evidence>
<evidence type="ECO:0000313" key="7">
    <source>
        <dbReference type="EMBL" id="QDS73170.1"/>
    </source>
</evidence>
<evidence type="ECO:0000256" key="4">
    <source>
        <dbReference type="ARBA" id="ARBA00023002"/>
    </source>
</evidence>
<dbReference type="PROSITE" id="PS51387">
    <property type="entry name" value="FAD_PCMH"/>
    <property type="match status" value="1"/>
</dbReference>
<dbReference type="InterPro" id="IPR016166">
    <property type="entry name" value="FAD-bd_PCMH"/>
</dbReference>
<keyword evidence="8" id="KW-1185">Reference proteome</keyword>